<feature type="compositionally biased region" description="Acidic residues" evidence="1">
    <location>
        <begin position="50"/>
        <end position="65"/>
    </location>
</feature>
<dbReference type="HOGENOM" id="CLU_2291631_0_0_1"/>
<keyword evidence="3" id="KW-1185">Reference proteome</keyword>
<dbReference type="AlphaFoldDB" id="M2WM02"/>
<name>M2WM02_DOTSN</name>
<proteinExistence type="predicted"/>
<gene>
    <name evidence="2" type="ORF">DOTSEDRAFT_25055</name>
</gene>
<organism evidence="2 3">
    <name type="scientific">Dothistroma septosporum (strain NZE10 / CBS 128990)</name>
    <name type="common">Red band needle blight fungus</name>
    <name type="synonym">Mycosphaerella pini</name>
    <dbReference type="NCBI Taxonomy" id="675120"/>
    <lineage>
        <taxon>Eukaryota</taxon>
        <taxon>Fungi</taxon>
        <taxon>Dikarya</taxon>
        <taxon>Ascomycota</taxon>
        <taxon>Pezizomycotina</taxon>
        <taxon>Dothideomycetes</taxon>
        <taxon>Dothideomycetidae</taxon>
        <taxon>Mycosphaerellales</taxon>
        <taxon>Mycosphaerellaceae</taxon>
        <taxon>Dothistroma</taxon>
    </lineage>
</organism>
<accession>M2WM02</accession>
<evidence type="ECO:0000313" key="2">
    <source>
        <dbReference type="EMBL" id="EME43073.1"/>
    </source>
</evidence>
<evidence type="ECO:0000313" key="3">
    <source>
        <dbReference type="Proteomes" id="UP000016933"/>
    </source>
</evidence>
<reference evidence="3" key="1">
    <citation type="journal article" date="2012" name="PLoS Genet.">
        <title>The genomes of the fungal plant pathogens Cladosporium fulvum and Dothistroma septosporum reveal adaptation to different hosts and lifestyles but also signatures of common ancestry.</title>
        <authorList>
            <person name="de Wit P.J.G.M."/>
            <person name="van der Burgt A."/>
            <person name="Oekmen B."/>
            <person name="Stergiopoulos I."/>
            <person name="Abd-Elsalam K.A."/>
            <person name="Aerts A.L."/>
            <person name="Bahkali A.H."/>
            <person name="Beenen H.G."/>
            <person name="Chettri P."/>
            <person name="Cox M.P."/>
            <person name="Datema E."/>
            <person name="de Vries R.P."/>
            <person name="Dhillon B."/>
            <person name="Ganley A.R."/>
            <person name="Griffiths S.A."/>
            <person name="Guo Y."/>
            <person name="Hamelin R.C."/>
            <person name="Henrissat B."/>
            <person name="Kabir M.S."/>
            <person name="Jashni M.K."/>
            <person name="Kema G."/>
            <person name="Klaubauf S."/>
            <person name="Lapidus A."/>
            <person name="Levasseur A."/>
            <person name="Lindquist E."/>
            <person name="Mehrabi R."/>
            <person name="Ohm R.A."/>
            <person name="Owen T.J."/>
            <person name="Salamov A."/>
            <person name="Schwelm A."/>
            <person name="Schijlen E."/>
            <person name="Sun H."/>
            <person name="van den Burg H.A."/>
            <person name="van Ham R.C.H.J."/>
            <person name="Zhang S."/>
            <person name="Goodwin S.B."/>
            <person name="Grigoriev I.V."/>
            <person name="Collemare J."/>
            <person name="Bradshaw R.E."/>
        </authorList>
    </citation>
    <scope>NUCLEOTIDE SEQUENCE [LARGE SCALE GENOMIC DNA]</scope>
    <source>
        <strain evidence="3">NZE10 / CBS 128990</strain>
    </source>
</reference>
<sequence length="101" mass="11474">MDEVLREEEQGEVRMQDSFMGADEEHDSSGDEAVTMDHSGLGYASPIRGDDDEDEEEEEEEEEEEKMEHGILGDEQDLIIGLDEAEGFEPMPRNKRGRRDG</sequence>
<dbReference type="EMBL" id="KB446540">
    <property type="protein sequence ID" value="EME43073.1"/>
    <property type="molecule type" value="Genomic_DNA"/>
</dbReference>
<protein>
    <submittedName>
        <fullName evidence="2">Uncharacterized protein</fullName>
    </submittedName>
</protein>
<feature type="region of interest" description="Disordered" evidence="1">
    <location>
        <begin position="1"/>
        <end position="101"/>
    </location>
</feature>
<evidence type="ECO:0000256" key="1">
    <source>
        <dbReference type="SAM" id="MobiDB-lite"/>
    </source>
</evidence>
<reference evidence="2 3" key="2">
    <citation type="journal article" date="2012" name="PLoS Pathog.">
        <title>Diverse lifestyles and strategies of plant pathogenesis encoded in the genomes of eighteen Dothideomycetes fungi.</title>
        <authorList>
            <person name="Ohm R.A."/>
            <person name="Feau N."/>
            <person name="Henrissat B."/>
            <person name="Schoch C.L."/>
            <person name="Horwitz B.A."/>
            <person name="Barry K.W."/>
            <person name="Condon B.J."/>
            <person name="Copeland A.C."/>
            <person name="Dhillon B."/>
            <person name="Glaser F."/>
            <person name="Hesse C.N."/>
            <person name="Kosti I."/>
            <person name="LaButti K."/>
            <person name="Lindquist E.A."/>
            <person name="Lucas S."/>
            <person name="Salamov A.A."/>
            <person name="Bradshaw R.E."/>
            <person name="Ciuffetti L."/>
            <person name="Hamelin R.C."/>
            <person name="Kema G.H.J."/>
            <person name="Lawrence C."/>
            <person name="Scott J.A."/>
            <person name="Spatafora J.W."/>
            <person name="Turgeon B.G."/>
            <person name="de Wit P.J.G.M."/>
            <person name="Zhong S."/>
            <person name="Goodwin S.B."/>
            <person name="Grigoriev I.V."/>
        </authorList>
    </citation>
    <scope>NUCLEOTIDE SEQUENCE [LARGE SCALE GENOMIC DNA]</scope>
    <source>
        <strain evidence="3">NZE10 / CBS 128990</strain>
    </source>
</reference>
<dbReference type="Proteomes" id="UP000016933">
    <property type="component" value="Unassembled WGS sequence"/>
</dbReference>